<accession>A0A1V6S389</accession>
<dbReference type="PANTHER" id="PTHR45626">
    <property type="entry name" value="TRANSCRIPTION TERMINATION FACTOR 2-RELATED"/>
    <property type="match status" value="1"/>
</dbReference>
<organism evidence="6 7">
    <name type="scientific">Penicillium vulpinum</name>
    <dbReference type="NCBI Taxonomy" id="29845"/>
    <lineage>
        <taxon>Eukaryota</taxon>
        <taxon>Fungi</taxon>
        <taxon>Dikarya</taxon>
        <taxon>Ascomycota</taxon>
        <taxon>Pezizomycotina</taxon>
        <taxon>Eurotiomycetes</taxon>
        <taxon>Eurotiomycetidae</taxon>
        <taxon>Eurotiales</taxon>
        <taxon>Aspergillaceae</taxon>
        <taxon>Penicillium</taxon>
    </lineage>
</organism>
<keyword evidence="7" id="KW-1185">Reference proteome</keyword>
<keyword evidence="3" id="KW-0067">ATP-binding</keyword>
<dbReference type="Proteomes" id="UP000191518">
    <property type="component" value="Unassembled WGS sequence"/>
</dbReference>
<dbReference type="STRING" id="29845.A0A1V6S389"/>
<evidence type="ECO:0000256" key="2">
    <source>
        <dbReference type="ARBA" id="ARBA00022801"/>
    </source>
</evidence>
<dbReference type="InterPro" id="IPR050628">
    <property type="entry name" value="SNF2_RAD54_helicase_TF"/>
</dbReference>
<dbReference type="InterPro" id="IPR027417">
    <property type="entry name" value="P-loop_NTPase"/>
</dbReference>
<dbReference type="EMBL" id="MDYP01000009">
    <property type="protein sequence ID" value="OQE08505.1"/>
    <property type="molecule type" value="Genomic_DNA"/>
</dbReference>
<dbReference type="SUPFAM" id="SSF52540">
    <property type="entry name" value="P-loop containing nucleoside triphosphate hydrolases"/>
    <property type="match status" value="1"/>
</dbReference>
<name>A0A1V6S389_9EURO</name>
<dbReference type="GO" id="GO:0006281">
    <property type="term" value="P:DNA repair"/>
    <property type="evidence" value="ECO:0007669"/>
    <property type="project" value="TreeGrafter"/>
</dbReference>
<dbReference type="AlphaFoldDB" id="A0A1V6S389"/>
<dbReference type="GO" id="GO:0005524">
    <property type="term" value="F:ATP binding"/>
    <property type="evidence" value="ECO:0007669"/>
    <property type="project" value="UniProtKB-KW"/>
</dbReference>
<comment type="caution">
    <text evidence="6">The sequence shown here is derived from an EMBL/GenBank/DDBJ whole genome shotgun (WGS) entry which is preliminary data.</text>
</comment>
<keyword evidence="2" id="KW-0378">Hydrolase</keyword>
<evidence type="ECO:0000313" key="7">
    <source>
        <dbReference type="Proteomes" id="UP000191518"/>
    </source>
</evidence>
<dbReference type="InterPro" id="IPR000330">
    <property type="entry name" value="SNF2_N"/>
</dbReference>
<reference evidence="7" key="1">
    <citation type="journal article" date="2017" name="Nat. Microbiol.">
        <title>Global analysis of biosynthetic gene clusters reveals vast potential of secondary metabolite production in Penicillium species.</title>
        <authorList>
            <person name="Nielsen J.C."/>
            <person name="Grijseels S."/>
            <person name="Prigent S."/>
            <person name="Ji B."/>
            <person name="Dainat J."/>
            <person name="Nielsen K.F."/>
            <person name="Frisvad J.C."/>
            <person name="Workman M."/>
            <person name="Nielsen J."/>
        </authorList>
    </citation>
    <scope>NUCLEOTIDE SEQUENCE [LARGE SCALE GENOMIC DNA]</scope>
    <source>
        <strain evidence="7">IBT 29486</strain>
    </source>
</reference>
<evidence type="ECO:0000256" key="3">
    <source>
        <dbReference type="ARBA" id="ARBA00022840"/>
    </source>
</evidence>
<feature type="region of interest" description="Disordered" evidence="4">
    <location>
        <begin position="1"/>
        <end position="25"/>
    </location>
</feature>
<dbReference type="GO" id="GO:0016787">
    <property type="term" value="F:hydrolase activity"/>
    <property type="evidence" value="ECO:0007669"/>
    <property type="project" value="UniProtKB-KW"/>
</dbReference>
<proteinExistence type="predicted"/>
<dbReference type="OrthoDB" id="4346667at2759"/>
<dbReference type="Pfam" id="PF00176">
    <property type="entry name" value="SNF2-rel_dom"/>
    <property type="match status" value="1"/>
</dbReference>
<evidence type="ECO:0000313" key="6">
    <source>
        <dbReference type="EMBL" id="OQE08505.1"/>
    </source>
</evidence>
<dbReference type="GO" id="GO:0005634">
    <property type="term" value="C:nucleus"/>
    <property type="evidence" value="ECO:0007669"/>
    <property type="project" value="TreeGrafter"/>
</dbReference>
<sequence>MSIPQDLLGQHLPFEDQPSREPTMSEPSVFVEETCLGAIISVMAQLNRRNGVLDQISADHSTSFLSLSITREGNFFSLTHEGNKFARLNKQLCTGLSKATSNRQVRLQAYIAHKDAILAVQKENDQPLLPIEINIYGSLNDADDVGAKLSKSRIFLQPPRYGREERRYMNPHVLRFEGQPNDESLPYSTLFDAEEIHSSDSSSDESLSGDGDEIEMDDMFGFQLQHISQTNVPVDRRIKSNLLQHQKEAIGFISQRENGQRLEHSLWNYNDTDEDEPFYQHVFIGERRTKPQEASGGILADEMGLGKSLVTLSVIAGSLDEAEKFTGGQEQSELPQKKNRTQATLIVVPSTLLIDNWINEIRKQVSY</sequence>
<dbReference type="Gene3D" id="3.40.50.10810">
    <property type="entry name" value="Tandem AAA-ATPase domain"/>
    <property type="match status" value="1"/>
</dbReference>
<dbReference type="InterPro" id="IPR038718">
    <property type="entry name" value="SNF2-like_sf"/>
</dbReference>
<evidence type="ECO:0000256" key="4">
    <source>
        <dbReference type="SAM" id="MobiDB-lite"/>
    </source>
</evidence>
<feature type="domain" description="SNF2 N-terminal" evidence="5">
    <location>
        <begin position="245"/>
        <end position="365"/>
    </location>
</feature>
<evidence type="ECO:0000259" key="5">
    <source>
        <dbReference type="Pfam" id="PF00176"/>
    </source>
</evidence>
<keyword evidence="1" id="KW-0547">Nucleotide-binding</keyword>
<protein>
    <recommendedName>
        <fullName evidence="5">SNF2 N-terminal domain-containing protein</fullName>
    </recommendedName>
</protein>
<gene>
    <name evidence="6" type="ORF">PENVUL_c009G03744</name>
</gene>
<dbReference type="GO" id="GO:0008094">
    <property type="term" value="F:ATP-dependent activity, acting on DNA"/>
    <property type="evidence" value="ECO:0007669"/>
    <property type="project" value="TreeGrafter"/>
</dbReference>
<evidence type="ECO:0000256" key="1">
    <source>
        <dbReference type="ARBA" id="ARBA00022741"/>
    </source>
</evidence>